<keyword evidence="2" id="KW-0121">Carboxypeptidase</keyword>
<sequence length="133" mass="14988">MRLYLAVFALLAAVHCEELFNGDQVLRIHAESESHIHALKELEEDVEFDLDFWTHGFSTERPVDIHVPHSSLYAVKDFLKKNNIPFTVIINNVQFSTGGVSRPAIWVDAGIHSRLLLCGSPTRLLQTMALIPP</sequence>
<feature type="domain" description="Carboxypeptidase activation peptide" evidence="8">
    <location>
        <begin position="26"/>
        <end position="94"/>
    </location>
</feature>
<dbReference type="KEGG" id="ccar:109106960"/>
<organism evidence="9">
    <name type="scientific">Cyprinus carpio</name>
    <name type="common">Common carp</name>
    <dbReference type="NCBI Taxonomy" id="7962"/>
    <lineage>
        <taxon>Eukaryota</taxon>
        <taxon>Metazoa</taxon>
        <taxon>Chordata</taxon>
        <taxon>Craniata</taxon>
        <taxon>Vertebrata</taxon>
        <taxon>Euteleostomi</taxon>
        <taxon>Actinopterygii</taxon>
        <taxon>Neopterygii</taxon>
        <taxon>Teleostei</taxon>
        <taxon>Ostariophysi</taxon>
        <taxon>Cypriniformes</taxon>
        <taxon>Cyprinidae</taxon>
        <taxon>Cyprininae</taxon>
        <taxon>Cyprinus</taxon>
    </lineage>
</organism>
<dbReference type="Pfam" id="PF02244">
    <property type="entry name" value="Propep_M14"/>
    <property type="match status" value="1"/>
</dbReference>
<evidence type="ECO:0000256" key="7">
    <source>
        <dbReference type="SAM" id="SignalP"/>
    </source>
</evidence>
<reference evidence="9" key="1">
    <citation type="submission" date="2025-08" db="UniProtKB">
        <authorList>
            <consortium name="RefSeq"/>
        </authorList>
    </citation>
    <scope>IDENTIFICATION</scope>
    <source>
        <tissue evidence="9">Muscle</tissue>
    </source>
</reference>
<evidence type="ECO:0000256" key="5">
    <source>
        <dbReference type="ARBA" id="ARBA00022833"/>
    </source>
</evidence>
<comment type="similarity">
    <text evidence="1">Belongs to the peptidase M14 family.</text>
</comment>
<gene>
    <name evidence="9" type="primary">LOC109106960</name>
</gene>
<evidence type="ECO:0000313" key="9">
    <source>
        <dbReference type="RefSeq" id="XP_018975771.1"/>
    </source>
</evidence>
<name>A0A9Q9VI41_CYPCA</name>
<dbReference type="InterPro" id="IPR003146">
    <property type="entry name" value="M14A_act_pep"/>
</dbReference>
<dbReference type="Proteomes" id="UP001155660">
    <property type="component" value="Chromosome B25"/>
</dbReference>
<evidence type="ECO:0000256" key="4">
    <source>
        <dbReference type="ARBA" id="ARBA00022723"/>
    </source>
</evidence>
<dbReference type="SUPFAM" id="SSF54897">
    <property type="entry name" value="Protease propeptides/inhibitors"/>
    <property type="match status" value="1"/>
</dbReference>
<evidence type="ECO:0000256" key="1">
    <source>
        <dbReference type="ARBA" id="ARBA00005988"/>
    </source>
</evidence>
<keyword evidence="3" id="KW-0645">Protease</keyword>
<keyword evidence="4" id="KW-0479">Metal-binding</keyword>
<keyword evidence="6" id="KW-0378">Hydrolase</keyword>
<proteinExistence type="inferred from homology"/>
<dbReference type="GO" id="GO:0006508">
    <property type="term" value="P:proteolysis"/>
    <property type="evidence" value="ECO:0007669"/>
    <property type="project" value="UniProtKB-KW"/>
</dbReference>
<dbReference type="AlphaFoldDB" id="A0A9Q9VI41"/>
<accession>A0A9Q9VI41</accession>
<dbReference type="GO" id="GO:0005615">
    <property type="term" value="C:extracellular space"/>
    <property type="evidence" value="ECO:0007669"/>
    <property type="project" value="TreeGrafter"/>
</dbReference>
<dbReference type="PANTHER" id="PTHR11705">
    <property type="entry name" value="PROTEASE FAMILY M14 CARBOXYPEPTIDASE A,B"/>
    <property type="match status" value="1"/>
</dbReference>
<dbReference type="GO" id="GO:0046872">
    <property type="term" value="F:metal ion binding"/>
    <property type="evidence" value="ECO:0007669"/>
    <property type="project" value="UniProtKB-KW"/>
</dbReference>
<dbReference type="Gene3D" id="3.30.70.340">
    <property type="entry name" value="Metallocarboxypeptidase-like"/>
    <property type="match status" value="1"/>
</dbReference>
<feature type="chain" id="PRO_5040489482" evidence="7">
    <location>
        <begin position="17"/>
        <end position="133"/>
    </location>
</feature>
<evidence type="ECO:0000259" key="8">
    <source>
        <dbReference type="Pfam" id="PF02244"/>
    </source>
</evidence>
<dbReference type="GO" id="GO:0004181">
    <property type="term" value="F:metallocarboxypeptidase activity"/>
    <property type="evidence" value="ECO:0007669"/>
    <property type="project" value="TreeGrafter"/>
</dbReference>
<keyword evidence="6" id="KW-0482">Metalloprotease</keyword>
<dbReference type="FunFam" id="3.30.70.340:FF:000001">
    <property type="entry name" value="Carboxypeptidase A5"/>
    <property type="match status" value="1"/>
</dbReference>
<evidence type="ECO:0000256" key="3">
    <source>
        <dbReference type="ARBA" id="ARBA00022670"/>
    </source>
</evidence>
<keyword evidence="7" id="KW-0732">Signal</keyword>
<feature type="signal peptide" evidence="7">
    <location>
        <begin position="1"/>
        <end position="16"/>
    </location>
</feature>
<evidence type="ECO:0000256" key="2">
    <source>
        <dbReference type="ARBA" id="ARBA00022645"/>
    </source>
</evidence>
<dbReference type="PANTHER" id="PTHR11705:SF71">
    <property type="entry name" value="CARBOXYPEPTIDASE A2"/>
    <property type="match status" value="1"/>
</dbReference>
<evidence type="ECO:0000256" key="6">
    <source>
        <dbReference type="ARBA" id="ARBA00023049"/>
    </source>
</evidence>
<dbReference type="OrthoDB" id="3626597at2759"/>
<dbReference type="RefSeq" id="XP_018975771.1">
    <property type="nucleotide sequence ID" value="XM_019120226.2"/>
</dbReference>
<dbReference type="InterPro" id="IPR036990">
    <property type="entry name" value="M14A-like_propep"/>
</dbReference>
<keyword evidence="5" id="KW-0862">Zinc</keyword>
<protein>
    <submittedName>
        <fullName evidence="9">Carboxypeptidase A1-like</fullName>
    </submittedName>
</protein>
<dbReference type="GeneID" id="109106960"/>